<comment type="subcellular location">
    <subcellularLocation>
        <location evidence="1">Nucleus</location>
    </subcellularLocation>
</comment>
<dbReference type="PANTHER" id="PTHR10245:SF15">
    <property type="entry name" value="ENDOTHELIAL DIFFERENTIATION-RELATED FACTOR 1"/>
    <property type="match status" value="1"/>
</dbReference>
<evidence type="ECO:0000313" key="4">
    <source>
        <dbReference type="Proteomes" id="UP000028990"/>
    </source>
</evidence>
<dbReference type="InterPro" id="IPR010982">
    <property type="entry name" value="Lambda_DNA-bd_dom_sf"/>
</dbReference>
<dbReference type="AlphaFoldDB" id="A0A091D1P1"/>
<organism evidence="3 4">
    <name type="scientific">Fukomys damarensis</name>
    <name type="common">Damaraland mole rat</name>
    <name type="synonym">Cryptomys damarensis</name>
    <dbReference type="NCBI Taxonomy" id="885580"/>
    <lineage>
        <taxon>Eukaryota</taxon>
        <taxon>Metazoa</taxon>
        <taxon>Chordata</taxon>
        <taxon>Craniata</taxon>
        <taxon>Vertebrata</taxon>
        <taxon>Euteleostomi</taxon>
        <taxon>Mammalia</taxon>
        <taxon>Eutheria</taxon>
        <taxon>Euarchontoglires</taxon>
        <taxon>Glires</taxon>
        <taxon>Rodentia</taxon>
        <taxon>Hystricomorpha</taxon>
        <taxon>Bathyergidae</taxon>
        <taxon>Fukomys</taxon>
    </lineage>
</organism>
<dbReference type="EMBL" id="KN123659">
    <property type="protein sequence ID" value="KFO24085.1"/>
    <property type="molecule type" value="Genomic_DNA"/>
</dbReference>
<accession>A0A091D1P1</accession>
<sequence length="105" mass="12118">MGCWTDKQHSITKNTAKLDREMEVLYHYHVSLEVGKLIHGAQQSKRLMQKDLAMKIIEKPQAIVVYESGQGIPNNQVLGKIERVISLKPRSKDFRKYIDKGPWAK</sequence>
<keyword evidence="2" id="KW-0238">DNA-binding</keyword>
<dbReference type="GO" id="GO:0005634">
    <property type="term" value="C:nucleus"/>
    <property type="evidence" value="ECO:0007669"/>
    <property type="project" value="UniProtKB-SubCell"/>
</dbReference>
<evidence type="ECO:0000313" key="3">
    <source>
        <dbReference type="EMBL" id="KFO24085.1"/>
    </source>
</evidence>
<dbReference type="Proteomes" id="UP000028990">
    <property type="component" value="Unassembled WGS sequence"/>
</dbReference>
<keyword evidence="4" id="KW-1185">Reference proteome</keyword>
<dbReference type="Gene3D" id="1.10.260.40">
    <property type="entry name" value="lambda repressor-like DNA-binding domains"/>
    <property type="match status" value="1"/>
</dbReference>
<reference evidence="3 4" key="1">
    <citation type="submission" date="2013-11" db="EMBL/GenBank/DDBJ databases">
        <title>The Damaraland mole rat (Fukomys damarensis) genome and evolution of African mole rats.</title>
        <authorList>
            <person name="Gladyshev V.N."/>
            <person name="Fang X."/>
        </authorList>
    </citation>
    <scope>NUCLEOTIDE SEQUENCE [LARGE SCALE GENOMIC DNA]</scope>
    <source>
        <tissue evidence="3">Liver</tissue>
    </source>
</reference>
<evidence type="ECO:0000256" key="2">
    <source>
        <dbReference type="ARBA" id="ARBA00023125"/>
    </source>
</evidence>
<name>A0A091D1P1_FUKDA</name>
<gene>
    <name evidence="3" type="ORF">H920_14540</name>
</gene>
<dbReference type="SUPFAM" id="SSF47413">
    <property type="entry name" value="lambda repressor-like DNA-binding domains"/>
    <property type="match status" value="1"/>
</dbReference>
<protein>
    <submittedName>
        <fullName evidence="3">Endothelial differentiation-related factor 1</fullName>
    </submittedName>
</protein>
<evidence type="ECO:0000256" key="1">
    <source>
        <dbReference type="ARBA" id="ARBA00004123"/>
    </source>
</evidence>
<proteinExistence type="predicted"/>
<dbReference type="PANTHER" id="PTHR10245">
    <property type="entry name" value="ENDOTHELIAL DIFFERENTIATION-RELATED FACTOR 1 MULTIPROTEIN BRIDGING FACTOR 1"/>
    <property type="match status" value="1"/>
</dbReference>
<dbReference type="GO" id="GO:0003677">
    <property type="term" value="F:DNA binding"/>
    <property type="evidence" value="ECO:0007669"/>
    <property type="project" value="UniProtKB-KW"/>
</dbReference>